<keyword evidence="4" id="KW-1185">Reference proteome</keyword>
<keyword evidence="2" id="KW-0812">Transmembrane</keyword>
<evidence type="ECO:0000313" key="4">
    <source>
        <dbReference type="Proteomes" id="UP000006055"/>
    </source>
</evidence>
<dbReference type="KEGG" id="dti:Desti_3349"/>
<accession>I4C8W4</accession>
<name>I4C8W4_DESTA</name>
<keyword evidence="2" id="KW-0472">Membrane</keyword>
<feature type="compositionally biased region" description="Low complexity" evidence="1">
    <location>
        <begin position="64"/>
        <end position="80"/>
    </location>
</feature>
<protein>
    <submittedName>
        <fullName evidence="3">Uncharacterized protein</fullName>
    </submittedName>
</protein>
<evidence type="ECO:0000256" key="2">
    <source>
        <dbReference type="SAM" id="Phobius"/>
    </source>
</evidence>
<keyword evidence="2" id="KW-1133">Transmembrane helix</keyword>
<sequence length="98" mass="10968">MKDIESILYSLIPLVLIILFSWLFSFLGSKMKKPSENGDQVPGRVLGDRFFDLMKEEESEEVPQQRQPQTPQPGITIPQGSGAPLVSAKPITPKWWGA</sequence>
<evidence type="ECO:0000313" key="3">
    <source>
        <dbReference type="EMBL" id="AFM26005.1"/>
    </source>
</evidence>
<feature type="region of interest" description="Disordered" evidence="1">
    <location>
        <begin position="56"/>
        <end position="98"/>
    </location>
</feature>
<proteinExistence type="predicted"/>
<dbReference type="AlphaFoldDB" id="I4C8W4"/>
<organism evidence="3 4">
    <name type="scientific">Desulfomonile tiedjei (strain ATCC 49306 / DSM 6799 / DCB-1)</name>
    <dbReference type="NCBI Taxonomy" id="706587"/>
    <lineage>
        <taxon>Bacteria</taxon>
        <taxon>Pseudomonadati</taxon>
        <taxon>Thermodesulfobacteriota</taxon>
        <taxon>Desulfomonilia</taxon>
        <taxon>Desulfomonilales</taxon>
        <taxon>Desulfomonilaceae</taxon>
        <taxon>Desulfomonile</taxon>
    </lineage>
</organism>
<reference evidence="4" key="1">
    <citation type="submission" date="2012-06" db="EMBL/GenBank/DDBJ databases">
        <title>Complete sequence of chromosome of Desulfomonile tiedjei DSM 6799.</title>
        <authorList>
            <person name="Lucas S."/>
            <person name="Copeland A."/>
            <person name="Lapidus A."/>
            <person name="Glavina del Rio T."/>
            <person name="Dalin E."/>
            <person name="Tice H."/>
            <person name="Bruce D."/>
            <person name="Goodwin L."/>
            <person name="Pitluck S."/>
            <person name="Peters L."/>
            <person name="Ovchinnikova G."/>
            <person name="Zeytun A."/>
            <person name="Lu M."/>
            <person name="Kyrpides N."/>
            <person name="Mavromatis K."/>
            <person name="Ivanova N."/>
            <person name="Brettin T."/>
            <person name="Detter J.C."/>
            <person name="Han C."/>
            <person name="Larimer F."/>
            <person name="Land M."/>
            <person name="Hauser L."/>
            <person name="Markowitz V."/>
            <person name="Cheng J.-F."/>
            <person name="Hugenholtz P."/>
            <person name="Woyke T."/>
            <person name="Wu D."/>
            <person name="Spring S."/>
            <person name="Schroeder M."/>
            <person name="Brambilla E."/>
            <person name="Klenk H.-P."/>
            <person name="Eisen J.A."/>
        </authorList>
    </citation>
    <scope>NUCLEOTIDE SEQUENCE [LARGE SCALE GENOMIC DNA]</scope>
    <source>
        <strain evidence="4">ATCC 49306 / DSM 6799 / DCB-1</strain>
    </source>
</reference>
<feature type="transmembrane region" description="Helical" evidence="2">
    <location>
        <begin position="6"/>
        <end position="27"/>
    </location>
</feature>
<evidence type="ECO:0000256" key="1">
    <source>
        <dbReference type="SAM" id="MobiDB-lite"/>
    </source>
</evidence>
<dbReference type="Proteomes" id="UP000006055">
    <property type="component" value="Chromosome"/>
</dbReference>
<dbReference type="RefSeq" id="WP_014811139.1">
    <property type="nucleotide sequence ID" value="NC_018025.1"/>
</dbReference>
<gene>
    <name evidence="3" type="ordered locus">Desti_3349</name>
</gene>
<dbReference type="HOGENOM" id="CLU_2329227_0_0_7"/>
<dbReference type="EMBL" id="CP003360">
    <property type="protein sequence ID" value="AFM26005.1"/>
    <property type="molecule type" value="Genomic_DNA"/>
</dbReference>